<feature type="modified residue" description="4-aspartylphosphate" evidence="1">
    <location>
        <position position="56"/>
    </location>
</feature>
<dbReference type="STRING" id="1112.A9D12_01650"/>
<evidence type="ECO:0000313" key="5">
    <source>
        <dbReference type="Proteomes" id="UP000078263"/>
    </source>
</evidence>
<name>A0A192D028_9SPHN</name>
<dbReference type="Gene3D" id="3.40.50.2300">
    <property type="match status" value="1"/>
</dbReference>
<keyword evidence="1" id="KW-0597">Phosphoprotein</keyword>
<dbReference type="Gene3D" id="2.40.50.1020">
    <property type="entry name" value="LytTr DNA-binding domain"/>
    <property type="match status" value="1"/>
</dbReference>
<dbReference type="Proteomes" id="UP000078263">
    <property type="component" value="Chromosome"/>
</dbReference>
<dbReference type="KEGG" id="pns:A9D12_01650"/>
<feature type="domain" description="Response regulatory" evidence="2">
    <location>
        <begin position="5"/>
        <end position="118"/>
    </location>
</feature>
<keyword evidence="5" id="KW-1185">Reference proteome</keyword>
<protein>
    <recommendedName>
        <fullName evidence="6">DNA-binding response regulator</fullName>
    </recommendedName>
</protein>
<reference evidence="4 5" key="1">
    <citation type="submission" date="2016-05" db="EMBL/GenBank/DDBJ databases">
        <title>Compelete Genome Sequence of Bacteriochlorophyll-Synthesizing Bacterium Porphyrobacter neustonensis DSM 9434.</title>
        <authorList>
            <person name="Shi X.-L."/>
            <person name="Wu Y.-H."/>
            <person name="Cheng H."/>
            <person name="Xu L."/>
            <person name="Zhang X.-Q."/>
            <person name="Wang C.-S."/>
            <person name="Xu X.-W."/>
        </authorList>
    </citation>
    <scope>NUCLEOTIDE SEQUENCE [LARGE SCALE GENOMIC DNA]</scope>
    <source>
        <strain evidence="4 5">DSM 9434</strain>
    </source>
</reference>
<dbReference type="GO" id="GO:0000156">
    <property type="term" value="F:phosphorelay response regulator activity"/>
    <property type="evidence" value="ECO:0007669"/>
    <property type="project" value="InterPro"/>
</dbReference>
<dbReference type="SMART" id="SM00850">
    <property type="entry name" value="LytTR"/>
    <property type="match status" value="1"/>
</dbReference>
<evidence type="ECO:0008006" key="6">
    <source>
        <dbReference type="Google" id="ProtNLM"/>
    </source>
</evidence>
<dbReference type="InterPro" id="IPR007492">
    <property type="entry name" value="LytTR_DNA-bd_dom"/>
</dbReference>
<dbReference type="OrthoDB" id="9782655at2"/>
<dbReference type="Pfam" id="PF00072">
    <property type="entry name" value="Response_reg"/>
    <property type="match status" value="1"/>
</dbReference>
<sequence length="235" mass="25040">MNGLRALVVEDVLLMRTALVDALSARPAIAQVDAADCAKAAHALLAQHAYDIVFLDIHLPDGLGVDLGVAAKAQGVPSIVYCTADATYAIEALRQQAADYLLKPVTQSAVDQALERATRQISDSPRTPQPLAVRDGARIRYIAPDLIERVEAAGHYQCVYAQGEVHLLRQSSAQIAEQLGPGFVRVQRATIVRAAAIRSLETERSGDGTLHLDSGAKVRFSRTCRAAIEAALGPG</sequence>
<feature type="domain" description="HTH LytTR-type" evidence="3">
    <location>
        <begin position="131"/>
        <end position="234"/>
    </location>
</feature>
<dbReference type="Pfam" id="PF04397">
    <property type="entry name" value="LytTR"/>
    <property type="match status" value="1"/>
</dbReference>
<dbReference type="SMART" id="SM00448">
    <property type="entry name" value="REC"/>
    <property type="match status" value="1"/>
</dbReference>
<organism evidence="4 5">
    <name type="scientific">Erythrobacter neustonensis</name>
    <dbReference type="NCBI Taxonomy" id="1112"/>
    <lineage>
        <taxon>Bacteria</taxon>
        <taxon>Pseudomonadati</taxon>
        <taxon>Pseudomonadota</taxon>
        <taxon>Alphaproteobacteria</taxon>
        <taxon>Sphingomonadales</taxon>
        <taxon>Erythrobacteraceae</taxon>
        <taxon>Erythrobacter/Porphyrobacter group</taxon>
        <taxon>Erythrobacter</taxon>
    </lineage>
</organism>
<dbReference type="PANTHER" id="PTHR37299:SF1">
    <property type="entry name" value="STAGE 0 SPORULATION PROTEIN A HOMOLOG"/>
    <property type="match status" value="1"/>
</dbReference>
<dbReference type="EMBL" id="CP016033">
    <property type="protein sequence ID" value="ANK11858.1"/>
    <property type="molecule type" value="Genomic_DNA"/>
</dbReference>
<evidence type="ECO:0000313" key="4">
    <source>
        <dbReference type="EMBL" id="ANK11858.1"/>
    </source>
</evidence>
<evidence type="ECO:0000259" key="2">
    <source>
        <dbReference type="PROSITE" id="PS50110"/>
    </source>
</evidence>
<dbReference type="GO" id="GO:0003677">
    <property type="term" value="F:DNA binding"/>
    <property type="evidence" value="ECO:0007669"/>
    <property type="project" value="InterPro"/>
</dbReference>
<evidence type="ECO:0000256" key="1">
    <source>
        <dbReference type="PROSITE-ProRule" id="PRU00169"/>
    </source>
</evidence>
<dbReference type="PROSITE" id="PS50110">
    <property type="entry name" value="RESPONSE_REGULATORY"/>
    <property type="match status" value="1"/>
</dbReference>
<dbReference type="InterPro" id="IPR011006">
    <property type="entry name" value="CheY-like_superfamily"/>
</dbReference>
<dbReference type="PROSITE" id="PS50930">
    <property type="entry name" value="HTH_LYTTR"/>
    <property type="match status" value="1"/>
</dbReference>
<gene>
    <name evidence="4" type="ORF">A9D12_01650</name>
</gene>
<dbReference type="InterPro" id="IPR001789">
    <property type="entry name" value="Sig_transdc_resp-reg_receiver"/>
</dbReference>
<accession>A0A192D028</accession>
<dbReference type="SUPFAM" id="SSF52172">
    <property type="entry name" value="CheY-like"/>
    <property type="match status" value="1"/>
</dbReference>
<dbReference type="RefSeq" id="WP_068349145.1">
    <property type="nucleotide sequence ID" value="NZ_CP016033.1"/>
</dbReference>
<evidence type="ECO:0000259" key="3">
    <source>
        <dbReference type="PROSITE" id="PS50930"/>
    </source>
</evidence>
<proteinExistence type="predicted"/>
<dbReference type="AlphaFoldDB" id="A0A192D028"/>
<dbReference type="PANTHER" id="PTHR37299">
    <property type="entry name" value="TRANSCRIPTIONAL REGULATOR-RELATED"/>
    <property type="match status" value="1"/>
</dbReference>
<dbReference type="InterPro" id="IPR046947">
    <property type="entry name" value="LytR-like"/>
</dbReference>